<evidence type="ECO:0000313" key="3">
    <source>
        <dbReference type="EMBL" id="MBE4750867.1"/>
    </source>
</evidence>
<dbReference type="InterPro" id="IPR033399">
    <property type="entry name" value="TP_0789-like"/>
</dbReference>
<evidence type="ECO:0000256" key="1">
    <source>
        <dbReference type="SAM" id="SignalP"/>
    </source>
</evidence>
<evidence type="ECO:0000259" key="2">
    <source>
        <dbReference type="Pfam" id="PF17131"/>
    </source>
</evidence>
<evidence type="ECO:0000313" key="4">
    <source>
        <dbReference type="Proteomes" id="UP001516472"/>
    </source>
</evidence>
<feature type="domain" description="Uncharacterized protein TP-0789" evidence="2">
    <location>
        <begin position="72"/>
        <end position="254"/>
    </location>
</feature>
<feature type="signal peptide" evidence="1">
    <location>
        <begin position="1"/>
        <end position="19"/>
    </location>
</feature>
<comment type="caution">
    <text evidence="3">The sequence shown here is derived from an EMBL/GenBank/DDBJ whole genome shotgun (WGS) entry which is preliminary data.</text>
</comment>
<gene>
    <name evidence="3" type="ORF">G4177_22105</name>
</gene>
<keyword evidence="4" id="KW-1185">Reference proteome</keyword>
<dbReference type="Proteomes" id="UP001516472">
    <property type="component" value="Unassembled WGS sequence"/>
</dbReference>
<keyword evidence="3" id="KW-0449">Lipoprotein</keyword>
<dbReference type="Gene3D" id="2.50.20.10">
    <property type="entry name" value="Lipoprotein localisation LolA/LolB/LppX"/>
    <property type="match status" value="1"/>
</dbReference>
<accession>A0ABR9PSG0</accession>
<proteinExistence type="predicted"/>
<organism evidence="3 4">
    <name type="scientific">Corallococcus soli</name>
    <dbReference type="NCBI Taxonomy" id="2710757"/>
    <lineage>
        <taxon>Bacteria</taxon>
        <taxon>Pseudomonadati</taxon>
        <taxon>Myxococcota</taxon>
        <taxon>Myxococcia</taxon>
        <taxon>Myxococcales</taxon>
        <taxon>Cystobacterineae</taxon>
        <taxon>Myxococcaceae</taxon>
        <taxon>Corallococcus</taxon>
    </lineage>
</organism>
<dbReference type="EMBL" id="JAAIYO010000006">
    <property type="protein sequence ID" value="MBE4750867.1"/>
    <property type="molecule type" value="Genomic_DNA"/>
</dbReference>
<sequence>MRRLLAVVVWMCLGGVAAAQPVEPGAVVAPTAEALLDQMDKNLTFEARRARMVMTVEGRRTRTYEMISHGRGEEDSAMEYVAPARDKGTRMLKLGNELWLYLPGADRVQKISGHMLREGMMGSDVSYEDLMAARELRKRYAAKVLGEGTHDNRPCWTLELKAKDPAVTYPRRVSCIDKETFVPLKQDLYALSGMLLKTWTMSDVKTFADGRRFPTRMSVRDHVKQGSVTRVEFKELEFGIDSPQEVFSLRWLERR</sequence>
<protein>
    <submittedName>
        <fullName evidence="3">Outer membrane lipoprotein-sorting protein</fullName>
    </submittedName>
</protein>
<feature type="chain" id="PRO_5047134091" evidence="1">
    <location>
        <begin position="20"/>
        <end position="255"/>
    </location>
</feature>
<reference evidence="3 4" key="1">
    <citation type="submission" date="2020-02" db="EMBL/GenBank/DDBJ databases">
        <authorList>
            <person name="Babadi Z.K."/>
            <person name="Risdian C."/>
            <person name="Ebrahimipour G.H."/>
            <person name="Wink J."/>
        </authorList>
    </citation>
    <scope>NUCLEOTIDE SEQUENCE [LARGE SCALE GENOMIC DNA]</scope>
    <source>
        <strain evidence="3 4">ZKHCc1 1396</strain>
    </source>
</reference>
<keyword evidence="1" id="KW-0732">Signal</keyword>
<name>A0ABR9PSG0_9BACT</name>
<dbReference type="RefSeq" id="WP_193428052.1">
    <property type="nucleotide sequence ID" value="NZ_CBCSIP010000068.1"/>
</dbReference>
<dbReference type="Pfam" id="PF17131">
    <property type="entry name" value="LolA_like"/>
    <property type="match status" value="1"/>
</dbReference>
<dbReference type="CDD" id="cd16329">
    <property type="entry name" value="LolA_like"/>
    <property type="match status" value="1"/>
</dbReference>